<dbReference type="OrthoDB" id="7270781at2"/>
<feature type="region of interest" description="Disordered" evidence="1">
    <location>
        <begin position="1"/>
        <end position="25"/>
    </location>
</feature>
<protein>
    <submittedName>
        <fullName evidence="3">Uncharacterized protein</fullName>
    </submittedName>
</protein>
<reference evidence="4" key="1">
    <citation type="journal article" date="2014" name="FEMS Microbiol. Lett.">
        <title>Draft Genomic DNA Sequence of the Facultatively Methylotrophic Bacterium Acidomonas methanolica type strain MB58.</title>
        <authorList>
            <person name="Higashiura N."/>
            <person name="Hadano H."/>
            <person name="Hirakawa H."/>
            <person name="Matsutani M."/>
            <person name="Takabe S."/>
            <person name="Matsushita K."/>
            <person name="Azuma Y."/>
        </authorList>
    </citation>
    <scope>NUCLEOTIDE SEQUENCE [LARGE SCALE GENOMIC DNA]</scope>
    <source>
        <strain evidence="4">MB58</strain>
    </source>
</reference>
<accession>A0A023D5S6</accession>
<dbReference type="AlphaFoldDB" id="A0A023D5S6"/>
<evidence type="ECO:0000256" key="2">
    <source>
        <dbReference type="SAM" id="Phobius"/>
    </source>
</evidence>
<organism evidence="3 4">
    <name type="scientific">Acidomonas methanolica NBRC 104435</name>
    <dbReference type="NCBI Taxonomy" id="1231351"/>
    <lineage>
        <taxon>Bacteria</taxon>
        <taxon>Pseudomonadati</taxon>
        <taxon>Pseudomonadota</taxon>
        <taxon>Alphaproteobacteria</taxon>
        <taxon>Acetobacterales</taxon>
        <taxon>Acetobacteraceae</taxon>
        <taxon>Acidomonas</taxon>
    </lineage>
</organism>
<reference evidence="3 4" key="2">
    <citation type="journal article" date="2014" name="FEMS Microbiol. Lett.">
        <title>Draft genomic DNA sequence of the facultatively methylotrophic bacterium Acidomonas methanolica type strain MB58.</title>
        <authorList>
            <person name="Higashiura N."/>
            <person name="Hadano H."/>
            <person name="Hirakawa H."/>
            <person name="Matsutani M."/>
            <person name="Takabe S."/>
            <person name="Matsushita K."/>
            <person name="Azuma Y."/>
        </authorList>
    </citation>
    <scope>NUCLEOTIDE SEQUENCE [LARGE SCALE GENOMIC DNA]</scope>
    <source>
        <strain evidence="3 4">MB58</strain>
    </source>
</reference>
<name>A0A023D5S6_ACIMT</name>
<keyword evidence="2" id="KW-0472">Membrane</keyword>
<feature type="transmembrane region" description="Helical" evidence="2">
    <location>
        <begin position="154"/>
        <end position="173"/>
    </location>
</feature>
<proteinExistence type="predicted"/>
<keyword evidence="2" id="KW-1133">Transmembrane helix</keyword>
<dbReference type="EMBL" id="BAND01000064">
    <property type="protein sequence ID" value="GAJ29513.1"/>
    <property type="molecule type" value="Genomic_DNA"/>
</dbReference>
<gene>
    <name evidence="3" type="ORF">Amme_064_007</name>
</gene>
<feature type="transmembrane region" description="Helical" evidence="2">
    <location>
        <begin position="179"/>
        <end position="205"/>
    </location>
</feature>
<evidence type="ECO:0000313" key="4">
    <source>
        <dbReference type="Proteomes" id="UP000019760"/>
    </source>
</evidence>
<evidence type="ECO:0000256" key="1">
    <source>
        <dbReference type="SAM" id="MobiDB-lite"/>
    </source>
</evidence>
<keyword evidence="4" id="KW-1185">Reference proteome</keyword>
<keyword evidence="2" id="KW-0812">Transmembrane</keyword>
<dbReference type="Proteomes" id="UP000019760">
    <property type="component" value="Unassembled WGS sequence"/>
</dbReference>
<dbReference type="RefSeq" id="WP_052511959.1">
    <property type="nucleotide sequence ID" value="NZ_BAND01000064.1"/>
</dbReference>
<sequence length="259" mass="28414">MLSTSLPWNRGTASPRPRPDPITEVNPLKPIDRTNEWLKDNTYVDMFGWKDVVSDGRSAVKQVMLLGIMGDAYLARTRAGKETVIFRGRPGLRARLPGTRYLREHPIVKEAGFVIGRKEALEEAGRAVRIAATCFVAWDIAHELLQDKPSMTRLGVSIVSDIFQAVAATYIGWAVGTGFAMVFSGGIVMTFAYVATATFASGWLLSYLDNNLKLTQIAVEKAKSIENSDAISGFVKFSERLGGIYVKRLSRPLAGISCP</sequence>
<evidence type="ECO:0000313" key="3">
    <source>
        <dbReference type="EMBL" id="GAJ29513.1"/>
    </source>
</evidence>
<comment type="caution">
    <text evidence="3">The sequence shown here is derived from an EMBL/GenBank/DDBJ whole genome shotgun (WGS) entry which is preliminary data.</text>
</comment>